<dbReference type="AlphaFoldDB" id="A0AAE3ZHA7"/>
<feature type="region of interest" description="Disordered" evidence="1">
    <location>
        <begin position="135"/>
        <end position="161"/>
    </location>
</feature>
<dbReference type="RefSeq" id="WP_310407981.1">
    <property type="nucleotide sequence ID" value="NZ_JAVDYC010000001.1"/>
</dbReference>
<comment type="caution">
    <text evidence="2">The sequence shown here is derived from an EMBL/GenBank/DDBJ whole genome shotgun (WGS) entry which is preliminary data.</text>
</comment>
<protein>
    <recommendedName>
        <fullName evidence="4">DUF3592 domain-containing protein</fullName>
    </recommendedName>
</protein>
<keyword evidence="3" id="KW-1185">Reference proteome</keyword>
<accession>A0AAE3ZHA7</accession>
<evidence type="ECO:0008006" key="4">
    <source>
        <dbReference type="Google" id="ProtNLM"/>
    </source>
</evidence>
<name>A0AAE3ZHA7_9ACTN</name>
<evidence type="ECO:0000313" key="3">
    <source>
        <dbReference type="Proteomes" id="UP001183629"/>
    </source>
</evidence>
<evidence type="ECO:0000256" key="1">
    <source>
        <dbReference type="SAM" id="MobiDB-lite"/>
    </source>
</evidence>
<organism evidence="2 3">
    <name type="scientific">Catenuloplanes niger</name>
    <dbReference type="NCBI Taxonomy" id="587534"/>
    <lineage>
        <taxon>Bacteria</taxon>
        <taxon>Bacillati</taxon>
        <taxon>Actinomycetota</taxon>
        <taxon>Actinomycetes</taxon>
        <taxon>Micromonosporales</taxon>
        <taxon>Micromonosporaceae</taxon>
        <taxon>Catenuloplanes</taxon>
    </lineage>
</organism>
<dbReference type="Proteomes" id="UP001183629">
    <property type="component" value="Unassembled WGS sequence"/>
</dbReference>
<dbReference type="EMBL" id="JAVDYC010000001">
    <property type="protein sequence ID" value="MDR7319954.1"/>
    <property type="molecule type" value="Genomic_DNA"/>
</dbReference>
<gene>
    <name evidence="2" type="ORF">J2S44_000204</name>
</gene>
<reference evidence="2 3" key="1">
    <citation type="submission" date="2023-07" db="EMBL/GenBank/DDBJ databases">
        <title>Sequencing the genomes of 1000 actinobacteria strains.</title>
        <authorList>
            <person name="Klenk H.-P."/>
        </authorList>
    </citation>
    <scope>NUCLEOTIDE SEQUENCE [LARGE SCALE GENOMIC DNA]</scope>
    <source>
        <strain evidence="2 3">DSM 44711</strain>
    </source>
</reference>
<sequence length="161" mass="17999">MSSRETAHRIAWGLIALNVILGLTHAYEGLREWRFRAVAVHTEGRVGAVWAGPEWLVEFHVDGELHTARTDRLTGRPRVGDRIEVLVDPADTAVAVSPGMTVQDWSELPGLLAMHAFLVLVPVLVLRFVHLDREPPAEPPRPRRRGRAMRGGSNRATRRGR</sequence>
<evidence type="ECO:0000313" key="2">
    <source>
        <dbReference type="EMBL" id="MDR7319954.1"/>
    </source>
</evidence>
<proteinExistence type="predicted"/>